<comment type="function">
    <text evidence="13">Couples transcription and DNA repair by recognizing RNA polymerase (RNAP) stalled at DNA lesions. Mediates ATP-dependent release of RNAP and its truncated transcript from the DNA, and recruitment of nucleotide excision repair machinery to the damaged site.</text>
</comment>
<dbReference type="GO" id="GO:0005737">
    <property type="term" value="C:cytoplasm"/>
    <property type="evidence" value="ECO:0007669"/>
    <property type="project" value="UniProtKB-SubCell"/>
</dbReference>
<dbReference type="AlphaFoldDB" id="A0A561E8A2"/>
<dbReference type="Pfam" id="PF02559">
    <property type="entry name" value="CarD_TRCF_RID"/>
    <property type="match status" value="1"/>
</dbReference>
<evidence type="ECO:0000256" key="3">
    <source>
        <dbReference type="ARBA" id="ARBA00022741"/>
    </source>
</evidence>
<evidence type="ECO:0000256" key="1">
    <source>
        <dbReference type="ARBA" id="ARBA00004496"/>
    </source>
</evidence>
<evidence type="ECO:0000256" key="12">
    <source>
        <dbReference type="ARBA" id="ARBA00070128"/>
    </source>
</evidence>
<comment type="subcellular location">
    <subcellularLocation>
        <location evidence="1 13">Cytoplasm</location>
    </subcellularLocation>
</comment>
<keyword evidence="8 13" id="KW-0238">DNA-binding</keyword>
<dbReference type="GO" id="GO:0000716">
    <property type="term" value="P:transcription-coupled nucleotide-excision repair, DNA damage recognition"/>
    <property type="evidence" value="ECO:0007669"/>
    <property type="project" value="UniProtKB-UniRule"/>
</dbReference>
<dbReference type="InterPro" id="IPR027417">
    <property type="entry name" value="P-loop_NTPase"/>
</dbReference>
<dbReference type="SUPFAM" id="SSF52540">
    <property type="entry name" value="P-loop containing nucleoside triphosphate hydrolases"/>
    <property type="match status" value="4"/>
</dbReference>
<dbReference type="InterPro" id="IPR005118">
    <property type="entry name" value="TRCF_C"/>
</dbReference>
<dbReference type="InterPro" id="IPR014001">
    <property type="entry name" value="Helicase_ATP-bd"/>
</dbReference>
<evidence type="ECO:0000256" key="5">
    <source>
        <dbReference type="ARBA" id="ARBA00022801"/>
    </source>
</evidence>
<dbReference type="Pfam" id="PF03461">
    <property type="entry name" value="TRCF"/>
    <property type="match status" value="1"/>
</dbReference>
<dbReference type="SUPFAM" id="SSF141259">
    <property type="entry name" value="CarD-like"/>
    <property type="match status" value="1"/>
</dbReference>
<dbReference type="SMART" id="SM00490">
    <property type="entry name" value="HELICc"/>
    <property type="match status" value="1"/>
</dbReference>
<dbReference type="InterPro" id="IPR004576">
    <property type="entry name" value="Mfd"/>
</dbReference>
<proteinExistence type="inferred from homology"/>
<protein>
    <recommendedName>
        <fullName evidence="12 13">Transcription-repair-coupling factor</fullName>
        <shortName evidence="13">TRCF</shortName>
        <ecNumber evidence="13">3.6.4.-</ecNumber>
    </recommendedName>
</protein>
<dbReference type="Gene3D" id="3.30.2060.10">
    <property type="entry name" value="Penicillin-binding protein 1b domain"/>
    <property type="match status" value="1"/>
</dbReference>
<dbReference type="InterPro" id="IPR047112">
    <property type="entry name" value="RecG/Mfd"/>
</dbReference>
<comment type="caution">
    <text evidence="16">The sequence shown here is derived from an EMBL/GenBank/DDBJ whole genome shotgun (WGS) entry which is preliminary data.</text>
</comment>
<dbReference type="InterPro" id="IPR011545">
    <property type="entry name" value="DEAD/DEAH_box_helicase_dom"/>
</dbReference>
<feature type="domain" description="Helicase ATP-binding" evidence="14">
    <location>
        <begin position="664"/>
        <end position="825"/>
    </location>
</feature>
<evidence type="ECO:0000256" key="13">
    <source>
        <dbReference type="HAMAP-Rule" id="MF_00969"/>
    </source>
</evidence>
<evidence type="ECO:0000256" key="11">
    <source>
        <dbReference type="ARBA" id="ARBA00061399"/>
    </source>
</evidence>
<keyword evidence="4 13" id="KW-0227">DNA damage</keyword>
<dbReference type="GO" id="GO:0003678">
    <property type="term" value="F:DNA helicase activity"/>
    <property type="evidence" value="ECO:0007669"/>
    <property type="project" value="TreeGrafter"/>
</dbReference>
<dbReference type="PANTHER" id="PTHR47964:SF1">
    <property type="entry name" value="ATP-DEPENDENT DNA HELICASE HOMOLOG RECG, CHLOROPLASTIC"/>
    <property type="match status" value="1"/>
</dbReference>
<evidence type="ECO:0000313" key="16">
    <source>
        <dbReference type="EMBL" id="TWE11826.1"/>
    </source>
</evidence>
<dbReference type="FunFam" id="3.40.50.300:FF:000300">
    <property type="entry name" value="Transcription-repair-coupling factor"/>
    <property type="match status" value="1"/>
</dbReference>
<evidence type="ECO:0000256" key="9">
    <source>
        <dbReference type="ARBA" id="ARBA00023204"/>
    </source>
</evidence>
<keyword evidence="9 13" id="KW-0234">DNA repair</keyword>
<dbReference type="Pfam" id="PF00270">
    <property type="entry name" value="DEAD"/>
    <property type="match status" value="1"/>
</dbReference>
<evidence type="ECO:0000313" key="17">
    <source>
        <dbReference type="Proteomes" id="UP000318297"/>
    </source>
</evidence>
<dbReference type="Proteomes" id="UP000318297">
    <property type="component" value="Unassembled WGS sequence"/>
</dbReference>
<evidence type="ECO:0000256" key="4">
    <source>
        <dbReference type="ARBA" id="ARBA00022763"/>
    </source>
</evidence>
<dbReference type="Gene3D" id="3.90.1150.50">
    <property type="entry name" value="Transcription-repair-coupling factor, D7 domain"/>
    <property type="match status" value="1"/>
</dbReference>
<dbReference type="CDD" id="cd17991">
    <property type="entry name" value="DEXHc_TRCF"/>
    <property type="match status" value="1"/>
</dbReference>
<dbReference type="HAMAP" id="MF_00969">
    <property type="entry name" value="TRCF"/>
    <property type="match status" value="1"/>
</dbReference>
<name>A0A561E8A2_9MICO</name>
<dbReference type="NCBIfam" id="TIGR00580">
    <property type="entry name" value="mfd"/>
    <property type="match status" value="1"/>
</dbReference>
<dbReference type="PROSITE" id="PS51194">
    <property type="entry name" value="HELICASE_CTER"/>
    <property type="match status" value="1"/>
</dbReference>
<keyword evidence="3 13" id="KW-0547">Nucleotide-binding</keyword>
<evidence type="ECO:0000256" key="6">
    <source>
        <dbReference type="ARBA" id="ARBA00022806"/>
    </source>
</evidence>
<dbReference type="FunFam" id="3.40.50.300:FF:000546">
    <property type="entry name" value="Transcription-repair-coupling factor"/>
    <property type="match status" value="1"/>
</dbReference>
<dbReference type="GO" id="GO:0006355">
    <property type="term" value="P:regulation of DNA-templated transcription"/>
    <property type="evidence" value="ECO:0007669"/>
    <property type="project" value="UniProtKB-UniRule"/>
</dbReference>
<sequence length="1205" mass="131346">MSLAPVLDLLASDESVGRMLGHVGNANLVDVAVAPGARAALLSLITGATGGAPASAGTDHASSMVLAVTATGREAGDLATALRSFMPAERVVEFPSWETLPHERLSPRSDTVGRRLAVLRRLAHPDSEDDTYGPVDVVVASVRAVMQPIAKGLGDLAPVSLRAGQDADLPQVVAALAGAAYTRTDLVERRGEFAVRGGILDVFPPTQEHPLRVEFWGDTVEEIRWFKVADQRSLEVSEHGLWAPPCRELLLTDAVRERARALAAQLPGVQDMLLKVAEGIAVEGMESLAPLLLGSQMETLLDVLPQGAHIALSDPERVRTRAHDLVATSAEFLSASWANAAAGNAVPVDLQSVLGTASYWSLAELRDHALTTGRAWWTFSSFASDAELIEFSEDELAGERVTIPTTEVPAYRGSTEQAVADIQQWTRDKQRVLIVTEGPGLGHRVGEVLRENDVVCRRAEHLEPGVAELATGCLGHGFALPTSDLVLLTESDLTGSAGQGGSTKDMRKMPSKRRNVVDPLQLRPGDHVVHEQHGVGKFVEMMQRTMAGATREYLVIEYAPSKKGQPGDRLFVPTDQLDQVTRYVGGEQPTLNKMGGSDWQTTKSRARRHVRQIAAELIQLYSARMATEGHSFAPDTPWQRELEDAFAYVETPDQLSSIDEVKADMEKSVPMDRLICGDVGYGKTEIAVRAAFKAIQDGKQVAVLVPTTLLVKQHQQTFAERYAGFPVTVRALSRFQSDREATEVIEGLRTGAVDLVIGTHRLLSGEVKFKDLGLVVVDEEQRFGVEHKEQLKQMRTAVDVLAMSATPIPRTLEMAVTGIREMSTLATPPEERHPVLTFVGAYDEKQVTAAIRRELMREGQVFYVHNKVSSIEKAAARLRELVPEARVVTAHGKMSEHRLEDVVTGFWERESDVLVCTTIVETGLDISNANTLIVERSDMLGLSQLHQLRGRVGRGRERAYSYFLFPPEKPLTDTAHDRLQTIASHTDLGAGMQVAMKDLEIRGAGNLLGGEQSGHIAGVGFDLYVRMVGEAVADFRGDGSTPPPAEVKIELPVDAHLPHDYVPGERLRLEAYKKLATVEDEATLGEIEAELRDRYGAPPEPVQHLFEVARLRTIARRAGISDVALQGRSVRFSPVDLRESQQLRLERIYKGTLVKPALHQILVPQPKTAPVGGQPLCNTDVLKWAAQLIEAVLLDDVAAAANATQ</sequence>
<evidence type="ECO:0000256" key="10">
    <source>
        <dbReference type="ARBA" id="ARBA00061104"/>
    </source>
</evidence>
<feature type="domain" description="Helicase C-terminal" evidence="15">
    <location>
        <begin position="850"/>
        <end position="1000"/>
    </location>
</feature>
<dbReference type="SMART" id="SM00982">
    <property type="entry name" value="TRCF"/>
    <property type="match status" value="1"/>
</dbReference>
<dbReference type="SMART" id="SM00487">
    <property type="entry name" value="DEXDc"/>
    <property type="match status" value="1"/>
</dbReference>
<dbReference type="SUPFAM" id="SSF143517">
    <property type="entry name" value="TRCF domain-like"/>
    <property type="match status" value="1"/>
</dbReference>
<comment type="similarity">
    <text evidence="10 13">In the N-terminal section; belongs to the UvrB family.</text>
</comment>
<dbReference type="GO" id="GO:0005524">
    <property type="term" value="F:ATP binding"/>
    <property type="evidence" value="ECO:0007669"/>
    <property type="project" value="UniProtKB-UniRule"/>
</dbReference>
<dbReference type="PANTHER" id="PTHR47964">
    <property type="entry name" value="ATP-DEPENDENT DNA HELICASE HOMOLOG RECG, CHLOROPLASTIC"/>
    <property type="match status" value="1"/>
</dbReference>
<keyword evidence="7 13" id="KW-0067">ATP-binding</keyword>
<dbReference type="EMBL" id="VIVQ01000001">
    <property type="protein sequence ID" value="TWE11826.1"/>
    <property type="molecule type" value="Genomic_DNA"/>
</dbReference>
<dbReference type="Pfam" id="PF17757">
    <property type="entry name" value="UvrB_inter"/>
    <property type="match status" value="1"/>
</dbReference>
<dbReference type="Gene3D" id="3.40.50.11180">
    <property type="match status" value="1"/>
</dbReference>
<organism evidence="16 17">
    <name type="scientific">Rudaeicoccus suwonensis</name>
    <dbReference type="NCBI Taxonomy" id="657409"/>
    <lineage>
        <taxon>Bacteria</taxon>
        <taxon>Bacillati</taxon>
        <taxon>Actinomycetota</taxon>
        <taxon>Actinomycetes</taxon>
        <taxon>Micrococcales</taxon>
        <taxon>Dermacoccaceae</taxon>
        <taxon>Rudaeicoccus</taxon>
    </lineage>
</organism>
<evidence type="ECO:0000259" key="15">
    <source>
        <dbReference type="PROSITE" id="PS51194"/>
    </source>
</evidence>
<evidence type="ECO:0000259" key="14">
    <source>
        <dbReference type="PROSITE" id="PS51192"/>
    </source>
</evidence>
<dbReference type="InterPro" id="IPR001650">
    <property type="entry name" value="Helicase_C-like"/>
</dbReference>
<reference evidence="16 17" key="1">
    <citation type="submission" date="2019-06" db="EMBL/GenBank/DDBJ databases">
        <title>Sequencing the genomes of 1000 actinobacteria strains.</title>
        <authorList>
            <person name="Klenk H.-P."/>
        </authorList>
    </citation>
    <scope>NUCLEOTIDE SEQUENCE [LARGE SCALE GENOMIC DNA]</scope>
    <source>
        <strain evidence="16 17">DSM 19560</strain>
    </source>
</reference>
<dbReference type="EC" id="3.6.4.-" evidence="13"/>
<dbReference type="Gene3D" id="2.40.10.170">
    <property type="match status" value="1"/>
</dbReference>
<dbReference type="InterPro" id="IPR036101">
    <property type="entry name" value="CarD-like/TRCF_RID_sf"/>
</dbReference>
<keyword evidence="17" id="KW-1185">Reference proteome</keyword>
<dbReference type="SMART" id="SM01058">
    <property type="entry name" value="CarD_TRCF"/>
    <property type="match status" value="1"/>
</dbReference>
<accession>A0A561E8A2</accession>
<dbReference type="InterPro" id="IPR041471">
    <property type="entry name" value="UvrB_inter"/>
</dbReference>
<evidence type="ECO:0000256" key="7">
    <source>
        <dbReference type="ARBA" id="ARBA00022840"/>
    </source>
</evidence>
<keyword evidence="5 13" id="KW-0378">Hydrolase</keyword>
<dbReference type="PROSITE" id="PS51192">
    <property type="entry name" value="HELICASE_ATP_BIND_1"/>
    <property type="match status" value="1"/>
</dbReference>
<comment type="similarity">
    <text evidence="11 13">In the C-terminal section; belongs to the helicase family. RecG subfamily.</text>
</comment>
<dbReference type="GO" id="GO:0016787">
    <property type="term" value="F:hydrolase activity"/>
    <property type="evidence" value="ECO:0007669"/>
    <property type="project" value="UniProtKB-KW"/>
</dbReference>
<evidence type="ECO:0000256" key="2">
    <source>
        <dbReference type="ARBA" id="ARBA00022490"/>
    </source>
</evidence>
<evidence type="ECO:0000256" key="8">
    <source>
        <dbReference type="ARBA" id="ARBA00023125"/>
    </source>
</evidence>
<dbReference type="InterPro" id="IPR003711">
    <property type="entry name" value="CarD-like/TRCF_RID"/>
</dbReference>
<dbReference type="Gene3D" id="3.40.50.300">
    <property type="entry name" value="P-loop containing nucleotide triphosphate hydrolases"/>
    <property type="match status" value="2"/>
</dbReference>
<gene>
    <name evidence="13" type="primary">mfd</name>
    <name evidence="16" type="ORF">BKA23_0613</name>
</gene>
<dbReference type="GO" id="GO:0003684">
    <property type="term" value="F:damaged DNA binding"/>
    <property type="evidence" value="ECO:0007669"/>
    <property type="project" value="InterPro"/>
</dbReference>
<keyword evidence="2 13" id="KW-0963">Cytoplasm</keyword>
<keyword evidence="6" id="KW-0347">Helicase</keyword>
<dbReference type="InterPro" id="IPR037235">
    <property type="entry name" value="TRCF-like_C_D7"/>
</dbReference>
<dbReference type="Pfam" id="PF00271">
    <property type="entry name" value="Helicase_C"/>
    <property type="match status" value="1"/>
</dbReference>